<evidence type="ECO:0000313" key="4">
    <source>
        <dbReference type="Proteomes" id="UP000243515"/>
    </source>
</evidence>
<gene>
    <name evidence="3" type="ORF">Egran_03488</name>
</gene>
<dbReference type="OrthoDB" id="5431211at2759"/>
<dbReference type="SMART" id="SM00717">
    <property type="entry name" value="SANT"/>
    <property type="match status" value="1"/>
</dbReference>
<feature type="region of interest" description="Disordered" evidence="1">
    <location>
        <begin position="29"/>
        <end position="478"/>
    </location>
</feature>
<feature type="compositionally biased region" description="Basic residues" evidence="1">
    <location>
        <begin position="221"/>
        <end position="230"/>
    </location>
</feature>
<feature type="compositionally biased region" description="Polar residues" evidence="1">
    <location>
        <begin position="188"/>
        <end position="198"/>
    </location>
</feature>
<feature type="compositionally biased region" description="Acidic residues" evidence="1">
    <location>
        <begin position="449"/>
        <end position="462"/>
    </location>
</feature>
<keyword evidence="4" id="KW-1185">Reference proteome</keyword>
<feature type="compositionally biased region" description="Basic and acidic residues" evidence="1">
    <location>
        <begin position="283"/>
        <end position="298"/>
    </location>
</feature>
<dbReference type="CDD" id="cd00167">
    <property type="entry name" value="SANT"/>
    <property type="match status" value="1"/>
</dbReference>
<dbReference type="AlphaFoldDB" id="A0A232LY50"/>
<comment type="caution">
    <text evidence="3">The sequence shown here is derived from an EMBL/GenBank/DDBJ whole genome shotgun (WGS) entry which is preliminary data.</text>
</comment>
<organism evidence="3 4">
    <name type="scientific">Elaphomyces granulatus</name>
    <dbReference type="NCBI Taxonomy" id="519963"/>
    <lineage>
        <taxon>Eukaryota</taxon>
        <taxon>Fungi</taxon>
        <taxon>Dikarya</taxon>
        <taxon>Ascomycota</taxon>
        <taxon>Pezizomycotina</taxon>
        <taxon>Eurotiomycetes</taxon>
        <taxon>Eurotiomycetidae</taxon>
        <taxon>Eurotiales</taxon>
        <taxon>Elaphomycetaceae</taxon>
        <taxon>Elaphomyces</taxon>
    </lineage>
</organism>
<feature type="compositionally biased region" description="Low complexity" evidence="1">
    <location>
        <begin position="273"/>
        <end position="282"/>
    </location>
</feature>
<feature type="region of interest" description="Disordered" evidence="1">
    <location>
        <begin position="726"/>
        <end position="756"/>
    </location>
</feature>
<evidence type="ECO:0000313" key="3">
    <source>
        <dbReference type="EMBL" id="OXV08747.1"/>
    </source>
</evidence>
<feature type="compositionally biased region" description="Basic and acidic residues" evidence="1">
    <location>
        <begin position="376"/>
        <end position="392"/>
    </location>
</feature>
<feature type="compositionally biased region" description="Basic and acidic residues" evidence="1">
    <location>
        <begin position="401"/>
        <end position="417"/>
    </location>
</feature>
<feature type="compositionally biased region" description="Basic and acidic residues" evidence="1">
    <location>
        <begin position="348"/>
        <end position="363"/>
    </location>
</feature>
<accession>A0A232LY50</accession>
<dbReference type="Proteomes" id="UP000243515">
    <property type="component" value="Unassembled WGS sequence"/>
</dbReference>
<dbReference type="EMBL" id="NPHW01003913">
    <property type="protein sequence ID" value="OXV08747.1"/>
    <property type="molecule type" value="Genomic_DNA"/>
</dbReference>
<feature type="compositionally biased region" description="Polar residues" evidence="1">
    <location>
        <begin position="118"/>
        <end position="130"/>
    </location>
</feature>
<reference evidence="3 4" key="1">
    <citation type="journal article" date="2015" name="Environ. Microbiol.">
        <title>Metagenome sequence of Elaphomyces granulatus from sporocarp tissue reveals Ascomycota ectomycorrhizal fingerprints of genome expansion and a Proteobacteria-rich microbiome.</title>
        <authorList>
            <person name="Quandt C.A."/>
            <person name="Kohler A."/>
            <person name="Hesse C.N."/>
            <person name="Sharpton T.J."/>
            <person name="Martin F."/>
            <person name="Spatafora J.W."/>
        </authorList>
    </citation>
    <scope>NUCLEOTIDE SEQUENCE [LARGE SCALE GENOMIC DNA]</scope>
    <source>
        <strain evidence="3 4">OSC145934</strain>
    </source>
</reference>
<name>A0A232LY50_9EURO</name>
<dbReference type="InterPro" id="IPR001005">
    <property type="entry name" value="SANT/Myb"/>
</dbReference>
<feature type="compositionally biased region" description="Polar residues" evidence="1">
    <location>
        <begin position="143"/>
        <end position="170"/>
    </location>
</feature>
<protein>
    <recommendedName>
        <fullName evidence="2">Myb-like domain-containing protein</fullName>
    </recommendedName>
</protein>
<sequence length="838" mass="93263">MARSIVSSGRRKDRTQQSVQLLNGLVDAAEIDSSSSASSSDGEDIPYKTEPLGEAQAEAQAEQLLEISCEDDATPQKSATRRSNRVNELRRSTPLSPAKGSSISPISRSPKPRRSSRVQNFQSSQPSRRFTTPKAELSKKTNKTNSVSANKTRASSDTYRSQNNGQVTGSNEEDGGEEEAQHAPFPRSQLTSANSPQKSVGRPNPRTTPKMQPSPGLLPHSPHHSTKLAKKSLGGSIPSSRTRPERALRTPSIIEEQPEEDPPHFFATGAQQSLRPSTSSLRTRPERTLRTPSVREEQPSPNLLSHYPHLSATIVRVEVPPPSVSQRARRESQYSSKNRKPTSPTASKNREGWDRDKIEHEAGEAVGEGDAMDVATRPESHEDRDGVEHESGEGEAMEVATRLDGHEDRDGVKHESGEEISEGEAMEIAVRSDSHEDSEYENGSSSHEEYDEYTEEVSEAEAVEVATRPDSHEETQDGDDGVYEAWEVQGIGAAEDLGDKEDMPTAGTDPMFEAATQLFRQQENWADLLRVAKDLRQQLAADTCTDSSPRFQGIEDLDHRISELRTSYQEIQRHRQSNRAIPKDLLQTCETRVEDISHKAFRILSKVQARAGARTDAGQRMQHQAYAANLLGQCETQVIAHLIETVTACLMAHYIDGELAVEGFEAVFCLLQVVLSVCDRIFALKRQGIVPGRDQHRALRPSLRNLRRGWERAAFESRLKTAADQQRITGPWPTRTSKDTGDHTEVAETEAVSSTRTEEWTEDETLALLDGLRMYQGPNRYHRVVLRFGQQLSGRTVTAVKAKARELRDLYRAAAGAELAEELRTERGRERWAWLMET</sequence>
<feature type="compositionally biased region" description="Low complexity" evidence="1">
    <location>
        <begin position="29"/>
        <end position="40"/>
    </location>
</feature>
<evidence type="ECO:0000259" key="2">
    <source>
        <dbReference type="SMART" id="SM00717"/>
    </source>
</evidence>
<feature type="compositionally biased region" description="Basic and acidic residues" evidence="1">
    <location>
        <begin position="736"/>
        <end position="746"/>
    </location>
</feature>
<evidence type="ECO:0000256" key="1">
    <source>
        <dbReference type="SAM" id="MobiDB-lite"/>
    </source>
</evidence>
<proteinExistence type="predicted"/>
<feature type="compositionally biased region" description="Polar residues" evidence="1">
    <location>
        <begin position="333"/>
        <end position="347"/>
    </location>
</feature>
<feature type="domain" description="Myb-like" evidence="2">
    <location>
        <begin position="756"/>
        <end position="810"/>
    </location>
</feature>
<feature type="compositionally biased region" description="Low complexity" evidence="1">
    <location>
        <begin position="54"/>
        <end position="66"/>
    </location>
</feature>